<evidence type="ECO:0000313" key="1">
    <source>
        <dbReference type="EMBL" id="SDJ61407.1"/>
    </source>
</evidence>
<dbReference type="Gene3D" id="2.40.400.10">
    <property type="entry name" value="Acetoacetate decarboxylase-like"/>
    <property type="match status" value="1"/>
</dbReference>
<keyword evidence="2" id="KW-1185">Reference proteome</keyword>
<dbReference type="PANTHER" id="PTHR39186">
    <property type="entry name" value="DUF2071 FAMILY PROTEIN"/>
    <property type="match status" value="1"/>
</dbReference>
<dbReference type="InterPro" id="IPR018644">
    <property type="entry name" value="DUF2071"/>
</dbReference>
<accession>A0A1G8V6B7</accession>
<organism evidence="1 2">
    <name type="scientific">Natronorubrum texcoconense</name>
    <dbReference type="NCBI Taxonomy" id="1095776"/>
    <lineage>
        <taxon>Archaea</taxon>
        <taxon>Methanobacteriati</taxon>
        <taxon>Methanobacteriota</taxon>
        <taxon>Stenosarchaea group</taxon>
        <taxon>Halobacteria</taxon>
        <taxon>Halobacteriales</taxon>
        <taxon>Natrialbaceae</taxon>
        <taxon>Natronorubrum</taxon>
    </lineage>
</organism>
<dbReference type="Proteomes" id="UP000198882">
    <property type="component" value="Unassembled WGS sequence"/>
</dbReference>
<dbReference type="SUPFAM" id="SSF160104">
    <property type="entry name" value="Acetoacetate decarboxylase-like"/>
    <property type="match status" value="1"/>
</dbReference>
<sequence length="249" mass="28210">MVDSERSYFRLVVFRYREPMLGSLHMGWRHVLFANWPVDPAVVEPHLPEALTLETHDGRAWLSVVPFTNVDVRPRMLPSGAGIPLPELNLRTYVSHDGAPGVYFFSLDADGLLAVLGARLFHYLPYYYAKIDLRTTNGRVRFTNRRRHPGARPVQFDATYGPVGDRYSAEPGTLAAFLTARYRYYTEAPDGTLRYATIDHEPWPLYDAAVEIETNTLFRANGFSTPESDPVHFYSPGVETIASGNKRTK</sequence>
<gene>
    <name evidence="1" type="ORF">SAMN04515672_1185</name>
</gene>
<proteinExistence type="predicted"/>
<dbReference type="Pfam" id="PF09844">
    <property type="entry name" value="DUF2071"/>
    <property type="match status" value="1"/>
</dbReference>
<dbReference type="EMBL" id="FNFE01000001">
    <property type="protein sequence ID" value="SDJ61407.1"/>
    <property type="molecule type" value="Genomic_DNA"/>
</dbReference>
<dbReference type="PANTHER" id="PTHR39186:SF1">
    <property type="entry name" value="DUF2071 DOMAIN-CONTAINING PROTEIN"/>
    <property type="match status" value="1"/>
</dbReference>
<dbReference type="STRING" id="1095776.SAMN04515672_1185"/>
<evidence type="ECO:0008006" key="3">
    <source>
        <dbReference type="Google" id="ProtNLM"/>
    </source>
</evidence>
<reference evidence="2" key="1">
    <citation type="submission" date="2016-10" db="EMBL/GenBank/DDBJ databases">
        <authorList>
            <person name="Varghese N."/>
            <person name="Submissions S."/>
        </authorList>
    </citation>
    <scope>NUCLEOTIDE SEQUENCE [LARGE SCALE GENOMIC DNA]</scope>
    <source>
        <strain evidence="2">B4,CECT 8067,JCM 17497</strain>
    </source>
</reference>
<protein>
    <recommendedName>
        <fullName evidence="3">DUF2071 domain-containing protein</fullName>
    </recommendedName>
</protein>
<evidence type="ECO:0000313" key="2">
    <source>
        <dbReference type="Proteomes" id="UP000198882"/>
    </source>
</evidence>
<dbReference type="AlphaFoldDB" id="A0A1G8V6B7"/>
<name>A0A1G8V6B7_9EURY</name>
<dbReference type="InterPro" id="IPR023375">
    <property type="entry name" value="ADC_dom_sf"/>
</dbReference>